<dbReference type="eggNOG" id="COG0840">
    <property type="taxonomic scope" value="Bacteria"/>
</dbReference>
<dbReference type="GO" id="GO:0016020">
    <property type="term" value="C:membrane"/>
    <property type="evidence" value="ECO:0007669"/>
    <property type="project" value="InterPro"/>
</dbReference>
<dbReference type="EMBL" id="CP013068">
    <property type="protein sequence ID" value="ALV26249.1"/>
    <property type="molecule type" value="Genomic_DNA"/>
</dbReference>
<dbReference type="AlphaFoldDB" id="A0A0U3Q116"/>
<dbReference type="GO" id="GO:0007165">
    <property type="term" value="P:signal transduction"/>
    <property type="evidence" value="ECO:0007669"/>
    <property type="project" value="UniProtKB-KW"/>
</dbReference>
<protein>
    <recommendedName>
        <fullName evidence="10">Methyl-accepting chemotaxis protein</fullName>
    </recommendedName>
</protein>
<dbReference type="SMART" id="SM00283">
    <property type="entry name" value="MA"/>
    <property type="match status" value="1"/>
</dbReference>
<feature type="transmembrane region" description="Helical" evidence="5">
    <location>
        <begin position="438"/>
        <end position="460"/>
    </location>
</feature>
<dbReference type="SUPFAM" id="SSF58104">
    <property type="entry name" value="Methyl-accepting chemotaxis protein (MCP) signaling domain"/>
    <property type="match status" value="1"/>
</dbReference>
<dbReference type="InterPro" id="IPR003660">
    <property type="entry name" value="HAMP_dom"/>
</dbReference>
<sequence>MGRLSLSFTNLSFLYKVWGGFGAILVLTALVGGLGIVTLTGLSQRSEIADEALATITELKALSAAREAFLRQPDADGAVQVTAALRSLDATLEGLARSLVSNPQPLQNVASARGMVSGFGATFSSVERDTQSLKDKLEVIERATAQLDSLTRTIANELQRQQRDAADAATLSTSSQEDLRQLGHLARDMQDRVAFLQPMFGMGADFKLSEVTPELRAQIGETLDTIKSQAEKLEGSRFKVVQTGLLEQATALHAVLPVMLDETNLFNRMGQKKEVADRIGVLTTQIMEARFAIYGALDRALDDANGLQQKLAALTRIGQQALEISGSISSVKTDTTSFVADMGDTDPNAVEAEIDMLSMYAMQLDGASAYVPAASTAISAMPQALEDYASAFTAIREARSSLEANRAELDRLSVLLQTTATDLARAQSAANRAAGQRAVTTIAVAVIAAIALGLALATGLNRLITRPIRAMTDFMRRLANGDTSADVPGLGRGDEIGGMAQAVQVFKDNALERLRLEQEQAASQAVSMARQQKVDALISGFRATAQNLIASVGSTAGNLDRTAQRLAVIARESSERASQTADASEAALAGMDSAAAAAEELSMSVQEIGNQVSRTTQVVSRATHATQETSAKVDGLAAAAAKIGEVITLIQAIAAQTNLLALNATIEAARAGEAGKGFAVVASEVKELANQTSKATEEIAAQVNAIQHATSDSVAAITGISETMGEVDSYTGAIASAMTQQNSATSHISRSVRQVADSSSAVAGNIQELSNAVAETSSSADVLLDASDELNSKTRMLKEEVDRFLAEVAAA</sequence>
<organism evidence="8 9">
    <name type="scientific">Pannonibacter phragmitetus</name>
    <dbReference type="NCBI Taxonomy" id="121719"/>
    <lineage>
        <taxon>Bacteria</taxon>
        <taxon>Pseudomonadati</taxon>
        <taxon>Pseudomonadota</taxon>
        <taxon>Alphaproteobacteria</taxon>
        <taxon>Hyphomicrobiales</taxon>
        <taxon>Stappiaceae</taxon>
        <taxon>Pannonibacter</taxon>
    </lineage>
</organism>
<comment type="similarity">
    <text evidence="2">Belongs to the methyl-accepting chemotaxis (MCP) protein family.</text>
</comment>
<dbReference type="KEGG" id="pphr:APZ00_03500"/>
<evidence type="ECO:0000313" key="8">
    <source>
        <dbReference type="EMBL" id="ALV26249.1"/>
    </source>
</evidence>
<keyword evidence="4" id="KW-0175">Coiled coil</keyword>
<keyword evidence="5" id="KW-0812">Transmembrane</keyword>
<dbReference type="Gene3D" id="1.10.287.950">
    <property type="entry name" value="Methyl-accepting chemotaxis protein"/>
    <property type="match status" value="1"/>
</dbReference>
<name>A0A0U3Q116_9HYPH</name>
<gene>
    <name evidence="8" type="ORF">APZ00_03500</name>
</gene>
<evidence type="ECO:0000256" key="4">
    <source>
        <dbReference type="SAM" id="Coils"/>
    </source>
</evidence>
<evidence type="ECO:0008006" key="10">
    <source>
        <dbReference type="Google" id="ProtNLM"/>
    </source>
</evidence>
<dbReference type="CDD" id="cd06225">
    <property type="entry name" value="HAMP"/>
    <property type="match status" value="1"/>
</dbReference>
<keyword evidence="1 3" id="KW-0807">Transducer</keyword>
<dbReference type="STRING" id="121719.APZ00_03500"/>
<dbReference type="PROSITE" id="PS50111">
    <property type="entry name" value="CHEMOTAXIS_TRANSDUC_2"/>
    <property type="match status" value="1"/>
</dbReference>
<dbReference type="InterPro" id="IPR004089">
    <property type="entry name" value="MCPsignal_dom"/>
</dbReference>
<dbReference type="Pfam" id="PF00672">
    <property type="entry name" value="HAMP"/>
    <property type="match status" value="1"/>
</dbReference>
<accession>A0A0U3Q116</accession>
<evidence type="ECO:0000259" key="7">
    <source>
        <dbReference type="PROSITE" id="PS50885"/>
    </source>
</evidence>
<keyword evidence="5" id="KW-0472">Membrane</keyword>
<dbReference type="PANTHER" id="PTHR32089">
    <property type="entry name" value="METHYL-ACCEPTING CHEMOTAXIS PROTEIN MCPB"/>
    <property type="match status" value="1"/>
</dbReference>
<dbReference type="PANTHER" id="PTHR32089:SF112">
    <property type="entry name" value="LYSOZYME-LIKE PROTEIN-RELATED"/>
    <property type="match status" value="1"/>
</dbReference>
<feature type="coiled-coil region" evidence="4">
    <location>
        <begin position="133"/>
        <end position="160"/>
    </location>
</feature>
<reference evidence="8 9" key="1">
    <citation type="submission" date="2015-10" db="EMBL/GenBank/DDBJ databases">
        <title>The world's first case of liver abscess caused by Pannonibacter phragmitetus.</title>
        <authorList>
            <person name="Ming D."/>
            <person name="Wang M."/>
            <person name="Zhou Y."/>
            <person name="Jiang T."/>
            <person name="Hu S."/>
        </authorList>
    </citation>
    <scope>NUCLEOTIDE SEQUENCE [LARGE SCALE GENOMIC DNA]</scope>
    <source>
        <strain evidence="8 9">31801</strain>
    </source>
</reference>
<dbReference type="PROSITE" id="PS50885">
    <property type="entry name" value="HAMP"/>
    <property type="match status" value="1"/>
</dbReference>
<feature type="transmembrane region" description="Helical" evidence="5">
    <location>
        <begin position="20"/>
        <end position="42"/>
    </location>
</feature>
<evidence type="ECO:0000256" key="2">
    <source>
        <dbReference type="ARBA" id="ARBA00029447"/>
    </source>
</evidence>
<dbReference type="Gene3D" id="6.10.340.10">
    <property type="match status" value="1"/>
</dbReference>
<feature type="domain" description="Methyl-accepting transducer" evidence="6">
    <location>
        <begin position="555"/>
        <end position="777"/>
    </location>
</feature>
<proteinExistence type="inferred from homology"/>
<dbReference type="Proteomes" id="UP000064921">
    <property type="component" value="Chromosome"/>
</dbReference>
<dbReference type="Pfam" id="PF00015">
    <property type="entry name" value="MCPsignal"/>
    <property type="match status" value="1"/>
</dbReference>
<evidence type="ECO:0000256" key="3">
    <source>
        <dbReference type="PROSITE-ProRule" id="PRU00284"/>
    </source>
</evidence>
<dbReference type="RefSeq" id="WP_058898056.1">
    <property type="nucleotide sequence ID" value="NZ_CP013068.1"/>
</dbReference>
<evidence type="ECO:0000256" key="5">
    <source>
        <dbReference type="SAM" id="Phobius"/>
    </source>
</evidence>
<feature type="domain" description="HAMP" evidence="7">
    <location>
        <begin position="462"/>
        <end position="515"/>
    </location>
</feature>
<evidence type="ECO:0000256" key="1">
    <source>
        <dbReference type="ARBA" id="ARBA00023224"/>
    </source>
</evidence>
<keyword evidence="5" id="KW-1133">Transmembrane helix</keyword>
<keyword evidence="9" id="KW-1185">Reference proteome</keyword>
<evidence type="ECO:0000313" key="9">
    <source>
        <dbReference type="Proteomes" id="UP000064921"/>
    </source>
</evidence>
<dbReference type="SMART" id="SM00304">
    <property type="entry name" value="HAMP"/>
    <property type="match status" value="2"/>
</dbReference>
<evidence type="ECO:0000259" key="6">
    <source>
        <dbReference type="PROSITE" id="PS50111"/>
    </source>
</evidence>